<evidence type="ECO:0000256" key="2">
    <source>
        <dbReference type="SAM" id="MobiDB-lite"/>
    </source>
</evidence>
<evidence type="ECO:0000313" key="4">
    <source>
        <dbReference type="EMBL" id="EAR82643.1"/>
    </source>
</evidence>
<dbReference type="EMBL" id="GG662486">
    <property type="protein sequence ID" value="EAR82643.1"/>
    <property type="molecule type" value="Genomic_DNA"/>
</dbReference>
<organism evidence="4 5">
    <name type="scientific">Tetrahymena thermophila (strain SB210)</name>
    <dbReference type="NCBI Taxonomy" id="312017"/>
    <lineage>
        <taxon>Eukaryota</taxon>
        <taxon>Sar</taxon>
        <taxon>Alveolata</taxon>
        <taxon>Ciliophora</taxon>
        <taxon>Intramacronucleata</taxon>
        <taxon>Oligohymenophorea</taxon>
        <taxon>Hymenostomatida</taxon>
        <taxon>Tetrahymenina</taxon>
        <taxon>Tetrahymenidae</taxon>
        <taxon>Tetrahymena</taxon>
    </lineage>
</organism>
<dbReference type="AlphaFoldDB" id="Q22BG1"/>
<dbReference type="InterPro" id="IPR002528">
    <property type="entry name" value="MATE_fam"/>
</dbReference>
<feature type="region of interest" description="Disordered" evidence="2">
    <location>
        <begin position="581"/>
        <end position="605"/>
    </location>
</feature>
<feature type="transmembrane region" description="Helical" evidence="3">
    <location>
        <begin position="321"/>
        <end position="343"/>
    </location>
</feature>
<feature type="transmembrane region" description="Helical" evidence="3">
    <location>
        <begin position="482"/>
        <end position="504"/>
    </location>
</feature>
<dbReference type="RefSeq" id="XP_001030306.1">
    <property type="nucleotide sequence ID" value="XM_001030306.1"/>
</dbReference>
<name>Q22BG1_TETTS</name>
<feature type="transmembrane region" description="Helical" evidence="3">
    <location>
        <begin position="259"/>
        <end position="280"/>
    </location>
</feature>
<feature type="region of interest" description="Disordered" evidence="2">
    <location>
        <begin position="1"/>
        <end position="66"/>
    </location>
</feature>
<feature type="transmembrane region" description="Helical" evidence="3">
    <location>
        <begin position="444"/>
        <end position="462"/>
    </location>
</feature>
<dbReference type="GO" id="GO:0016020">
    <property type="term" value="C:membrane"/>
    <property type="evidence" value="ECO:0007669"/>
    <property type="project" value="InterPro"/>
</dbReference>
<dbReference type="TCDB" id="2.A.66.1.17">
    <property type="family name" value="the multidrug/oligosaccharidyl-lipid/polysaccharide (mop) flippase superfamily"/>
</dbReference>
<dbReference type="eggNOG" id="KOG1347">
    <property type="taxonomic scope" value="Eukaryota"/>
</dbReference>
<evidence type="ECO:0000256" key="1">
    <source>
        <dbReference type="ARBA" id="ARBA00010199"/>
    </source>
</evidence>
<keyword evidence="3" id="KW-0812">Transmembrane</keyword>
<protein>
    <submittedName>
        <fullName evidence="4">MATE efflux family protein</fullName>
    </submittedName>
</protein>
<dbReference type="OrthoDB" id="2126698at2759"/>
<feature type="compositionally biased region" description="Polar residues" evidence="2">
    <location>
        <begin position="1"/>
        <end position="27"/>
    </location>
</feature>
<keyword evidence="3" id="KW-1133">Transmembrane helix</keyword>
<sequence>MSKNIVSINSNKAPNIQHSYLNSSSNNESDDKPVHNEANFYKKSQSVEHLRFSSPTKKMRSQTNKSFGAKKSFQEVYSTSRMFGRNTIQKYQSLLDQPQTESRTGTLQNIERGLLVEEDQYEDNQDQDKEIVEINMEANFKWLLKSCIEEALSFALEWAPSTIILYFITQNNDEITVKGFGIGAVWSNCIGQGLYYGLCSGFETMASHANGNKNYQLVGLLLNKTVFISMILFIPIMLAMLFSEYILNVYNTDEQACNIASQYCQLVIPGLFIASFYYALKAFLNAQNEYRIQVYTASINLATVVLYSYIFIQYLEMGIKGAALVFVLSESTCLTLLSIFTFFKKHLHKCFISLSKEMFKNLADYLKVAVPIGSIVAAEWMIFELTAIISSNLNDNQYEAHLVLSNFSAMCFQFQIGYSTATATFISNEMGNQNVKNALKYTKYALYIILGHLLIVILPLIFLRSYIADMFTSSQEIKDSLLSVYFIFIGCFSLESFSSIASAYMRAIAQENYTSICFFLCYGGFGLVSSYLLAYQADLGLKGIWLGMLISVGSYIILLAIQIFRVDINEMAKIIAERVEEDEEQEQQENQNDQLAIKNTETEDS</sequence>
<evidence type="ECO:0000313" key="5">
    <source>
        <dbReference type="Proteomes" id="UP000009168"/>
    </source>
</evidence>
<reference evidence="5" key="1">
    <citation type="journal article" date="2006" name="PLoS Biol.">
        <title>Macronuclear genome sequence of the ciliate Tetrahymena thermophila, a model eukaryote.</title>
        <authorList>
            <person name="Eisen J.A."/>
            <person name="Coyne R.S."/>
            <person name="Wu M."/>
            <person name="Wu D."/>
            <person name="Thiagarajan M."/>
            <person name="Wortman J.R."/>
            <person name="Badger J.H."/>
            <person name="Ren Q."/>
            <person name="Amedeo P."/>
            <person name="Jones K.M."/>
            <person name="Tallon L.J."/>
            <person name="Delcher A.L."/>
            <person name="Salzberg S.L."/>
            <person name="Silva J.C."/>
            <person name="Haas B.J."/>
            <person name="Majoros W.H."/>
            <person name="Farzad M."/>
            <person name="Carlton J.M."/>
            <person name="Smith R.K. Jr."/>
            <person name="Garg J."/>
            <person name="Pearlman R.E."/>
            <person name="Karrer K.M."/>
            <person name="Sun L."/>
            <person name="Manning G."/>
            <person name="Elde N.C."/>
            <person name="Turkewitz A.P."/>
            <person name="Asai D.J."/>
            <person name="Wilkes D.E."/>
            <person name="Wang Y."/>
            <person name="Cai H."/>
            <person name="Collins K."/>
            <person name="Stewart B.A."/>
            <person name="Lee S.R."/>
            <person name="Wilamowska K."/>
            <person name="Weinberg Z."/>
            <person name="Ruzzo W.L."/>
            <person name="Wloga D."/>
            <person name="Gaertig J."/>
            <person name="Frankel J."/>
            <person name="Tsao C.-C."/>
            <person name="Gorovsky M.A."/>
            <person name="Keeling P.J."/>
            <person name="Waller R.F."/>
            <person name="Patron N.J."/>
            <person name="Cherry J.M."/>
            <person name="Stover N.A."/>
            <person name="Krieger C.J."/>
            <person name="del Toro C."/>
            <person name="Ryder H.F."/>
            <person name="Williamson S.C."/>
            <person name="Barbeau R.A."/>
            <person name="Hamilton E.P."/>
            <person name="Orias E."/>
        </authorList>
    </citation>
    <scope>NUCLEOTIDE SEQUENCE [LARGE SCALE GENOMIC DNA]</scope>
    <source>
        <strain evidence="5">SB210</strain>
    </source>
</reference>
<dbReference type="KEGG" id="tet:TTHERM_01100510"/>
<dbReference type="GO" id="GO:0042910">
    <property type="term" value="F:xenobiotic transmembrane transporter activity"/>
    <property type="evidence" value="ECO:0007669"/>
    <property type="project" value="InterPro"/>
</dbReference>
<dbReference type="GO" id="GO:0015297">
    <property type="term" value="F:antiporter activity"/>
    <property type="evidence" value="ECO:0007669"/>
    <property type="project" value="InterPro"/>
</dbReference>
<feature type="transmembrane region" description="Helical" evidence="3">
    <location>
        <begin position="516"/>
        <end position="537"/>
    </location>
</feature>
<dbReference type="NCBIfam" id="TIGR00797">
    <property type="entry name" value="matE"/>
    <property type="match status" value="1"/>
</dbReference>
<comment type="similarity">
    <text evidence="1">Belongs to the multi antimicrobial extrusion (MATE) (TC 2.A.66.1) family.</text>
</comment>
<dbReference type="STRING" id="312017.Q22BG1"/>
<feature type="transmembrane region" description="Helical" evidence="3">
    <location>
        <begin position="226"/>
        <end position="247"/>
    </location>
</feature>
<dbReference type="OMA" id="GQWAIGI"/>
<feature type="transmembrane region" description="Helical" evidence="3">
    <location>
        <begin position="543"/>
        <end position="564"/>
    </location>
</feature>
<proteinExistence type="inferred from homology"/>
<feature type="transmembrane region" description="Helical" evidence="3">
    <location>
        <begin position="292"/>
        <end position="315"/>
    </location>
</feature>
<dbReference type="PANTHER" id="PTHR11206">
    <property type="entry name" value="MULTIDRUG RESISTANCE PROTEIN"/>
    <property type="match status" value="1"/>
</dbReference>
<keyword evidence="3" id="KW-0472">Membrane</keyword>
<feature type="compositionally biased region" description="Polar residues" evidence="2">
    <location>
        <begin position="53"/>
        <end position="66"/>
    </location>
</feature>
<keyword evidence="5" id="KW-1185">Reference proteome</keyword>
<accession>Q22BG1</accession>
<dbReference type="Proteomes" id="UP000009168">
    <property type="component" value="Unassembled WGS sequence"/>
</dbReference>
<dbReference type="GeneID" id="7830122"/>
<evidence type="ECO:0000256" key="3">
    <source>
        <dbReference type="SAM" id="Phobius"/>
    </source>
</evidence>
<dbReference type="InParanoid" id="Q22BG1"/>
<dbReference type="Pfam" id="PF01554">
    <property type="entry name" value="MatE"/>
    <property type="match status" value="2"/>
</dbReference>
<gene>
    <name evidence="4" type="ORF">TTHERM_01100510</name>
</gene>
<dbReference type="HOGENOM" id="CLU_012893_17_0_1"/>